<dbReference type="Proteomes" id="UP000054937">
    <property type="component" value="Unassembled WGS sequence"/>
</dbReference>
<comment type="catalytic activity">
    <reaction evidence="9">
        <text>L-threonyl-[protein] + ATP = O-phospho-L-threonyl-[protein] + ADP + H(+)</text>
        <dbReference type="Rhea" id="RHEA:46608"/>
        <dbReference type="Rhea" id="RHEA-COMP:11060"/>
        <dbReference type="Rhea" id="RHEA-COMP:11605"/>
        <dbReference type="ChEBI" id="CHEBI:15378"/>
        <dbReference type="ChEBI" id="CHEBI:30013"/>
        <dbReference type="ChEBI" id="CHEBI:30616"/>
        <dbReference type="ChEBI" id="CHEBI:61977"/>
        <dbReference type="ChEBI" id="CHEBI:456216"/>
        <dbReference type="EC" id="2.7.11.1"/>
    </reaction>
</comment>
<keyword evidence="8 11" id="KW-0067">ATP-binding</keyword>
<dbReference type="InterPro" id="IPR008271">
    <property type="entry name" value="Ser/Thr_kinase_AS"/>
</dbReference>
<comment type="catalytic activity">
    <reaction evidence="10">
        <text>L-seryl-[protein] + ATP = O-phospho-L-seryl-[protein] + ADP + H(+)</text>
        <dbReference type="Rhea" id="RHEA:17989"/>
        <dbReference type="Rhea" id="RHEA-COMP:9863"/>
        <dbReference type="Rhea" id="RHEA-COMP:11604"/>
        <dbReference type="ChEBI" id="CHEBI:15378"/>
        <dbReference type="ChEBI" id="CHEBI:29999"/>
        <dbReference type="ChEBI" id="CHEBI:30616"/>
        <dbReference type="ChEBI" id="CHEBI:83421"/>
        <dbReference type="ChEBI" id="CHEBI:456216"/>
        <dbReference type="EC" id="2.7.11.1"/>
    </reaction>
</comment>
<dbReference type="GO" id="GO:0106310">
    <property type="term" value="F:protein serine kinase activity"/>
    <property type="evidence" value="ECO:0007669"/>
    <property type="project" value="RHEA"/>
</dbReference>
<dbReference type="PROSITE" id="PS00107">
    <property type="entry name" value="PROTEIN_KINASE_ATP"/>
    <property type="match status" value="1"/>
</dbReference>
<evidence type="ECO:0000256" key="5">
    <source>
        <dbReference type="ARBA" id="ARBA00022679"/>
    </source>
</evidence>
<dbReference type="PANTHER" id="PTHR22988">
    <property type="entry name" value="MYOTONIC DYSTROPHY S/T KINASE-RELATED"/>
    <property type="match status" value="1"/>
</dbReference>
<evidence type="ECO:0000256" key="3">
    <source>
        <dbReference type="ARBA" id="ARBA00022527"/>
    </source>
</evidence>
<dbReference type="PROSITE" id="PS51285">
    <property type="entry name" value="AGC_KINASE_CTER"/>
    <property type="match status" value="1"/>
</dbReference>
<comment type="similarity">
    <text evidence="1">Belongs to the protein kinase superfamily. AGC Ser/Thr protein kinase family.</text>
</comment>
<dbReference type="EC" id="2.7.11.1" evidence="2"/>
<dbReference type="InterPro" id="IPR050839">
    <property type="entry name" value="Rho-assoc_Ser/Thr_Kinase"/>
</dbReference>
<dbReference type="Gene3D" id="3.30.200.20">
    <property type="entry name" value="Phosphorylase Kinase, domain 1"/>
    <property type="match status" value="2"/>
</dbReference>
<feature type="region of interest" description="Disordered" evidence="12">
    <location>
        <begin position="591"/>
        <end position="649"/>
    </location>
</feature>
<feature type="region of interest" description="Disordered" evidence="12">
    <location>
        <begin position="504"/>
        <end position="527"/>
    </location>
</feature>
<evidence type="ECO:0000259" key="13">
    <source>
        <dbReference type="PROSITE" id="PS50011"/>
    </source>
</evidence>
<keyword evidence="3" id="KW-0723">Serine/threonine-protein kinase</keyword>
<sequence length="673" mass="78051">MLTDEQNQKEHWELLQKKMMALNFSQAEQELIKRDILFKQAELSRKKRTKIGPQNYDPLAIIGRGAFGEVRVCRNKQNKEVVAIKKMKKNEMLYKNQIGHVRAERYVLSSFDNPWIVELKESFQDDKFLYLVMEFLVGGDLMTVLMKKDILTEEEAKFYTAELVLAVASVHKMNYIHRDLKPDNVLLGKDGHIKLSDFGLCKQTEIRPKIDFGRRQQAEEVIKNNPVLVLTKRPANFQRNRQLAFSTVGTPDYIAPEVFGQKGYTETVDWWSIGVILFEMLVGYPPFFSEDPSMTCQKILHWKKTFMIPPEANLSPAAADLIKRLICEPNERLGINGVEEIKAHPFFSGIDWKRIREKKAPYVPPVNNEIDVQNFDKFTEEEPWVNEDTLQKRNRKMDANFAGYTFKRGIEGERPALIQALENLESTKIQQVRQIDASQVQRSYSPRPELNQNTPGYQNPNLNQKDINKGQKSQNNLVYNQHNYNSSNHQFQQQQVNTSKYAYISQKQGNKSPSSQQMNQERPSSRGLLQGNALNQYQFNIKKQSQNRSPSPNSLQKYGNTYFLQQMNKNQYLNQHKDENNKYKNGIQYKMMGGVSSNKSPSPNHNKNNFNNNNLNSNNVYNYKTKIPGSRNSGSNSPRGNDLGNNKYNQQGINQKYFQGNQRQYSPNSYRNY</sequence>
<dbReference type="Gene3D" id="1.10.510.10">
    <property type="entry name" value="Transferase(Phosphotransferase) domain 1"/>
    <property type="match status" value="2"/>
</dbReference>
<feature type="domain" description="Protein kinase" evidence="13">
    <location>
        <begin position="56"/>
        <end position="347"/>
    </location>
</feature>
<keyword evidence="7 15" id="KW-0418">Kinase</keyword>
<keyword evidence="16" id="KW-1185">Reference proteome</keyword>
<evidence type="ECO:0000256" key="7">
    <source>
        <dbReference type="ARBA" id="ARBA00022777"/>
    </source>
</evidence>
<evidence type="ECO:0000256" key="1">
    <source>
        <dbReference type="ARBA" id="ARBA00009903"/>
    </source>
</evidence>
<dbReference type="GO" id="GO:0005737">
    <property type="term" value="C:cytoplasm"/>
    <property type="evidence" value="ECO:0007669"/>
    <property type="project" value="UniProtKB-ARBA"/>
</dbReference>
<dbReference type="PANTHER" id="PTHR22988:SF76">
    <property type="entry name" value="CHROMOSOME UNDETERMINED SCAFFOLD_135, WHOLE GENOME SHOTGUN SEQUENCE"/>
    <property type="match status" value="1"/>
</dbReference>
<evidence type="ECO:0000256" key="9">
    <source>
        <dbReference type="ARBA" id="ARBA00047899"/>
    </source>
</evidence>
<feature type="compositionally biased region" description="Polar residues" evidence="12">
    <location>
        <begin position="504"/>
        <end position="522"/>
    </location>
</feature>
<dbReference type="CDD" id="cd05599">
    <property type="entry name" value="STKc_NDR_like"/>
    <property type="match status" value="1"/>
</dbReference>
<evidence type="ECO:0000256" key="4">
    <source>
        <dbReference type="ARBA" id="ARBA00022553"/>
    </source>
</evidence>
<dbReference type="InterPro" id="IPR011009">
    <property type="entry name" value="Kinase-like_dom_sf"/>
</dbReference>
<feature type="region of interest" description="Disordered" evidence="12">
    <location>
        <begin position="437"/>
        <end position="468"/>
    </location>
</feature>
<proteinExistence type="inferred from homology"/>
<evidence type="ECO:0000256" key="2">
    <source>
        <dbReference type="ARBA" id="ARBA00012513"/>
    </source>
</evidence>
<dbReference type="SUPFAM" id="SSF56112">
    <property type="entry name" value="Protein kinase-like (PK-like)"/>
    <property type="match status" value="1"/>
</dbReference>
<dbReference type="Pfam" id="PF00433">
    <property type="entry name" value="Pkinase_C"/>
    <property type="match status" value="1"/>
</dbReference>
<dbReference type="FunFam" id="1.10.510.10:FF:000570">
    <property type="entry name" value="Non-specific serine/threonine protein kinase"/>
    <property type="match status" value="1"/>
</dbReference>
<dbReference type="InParanoid" id="A0A0V0R474"/>
<dbReference type="InterPro" id="IPR000961">
    <property type="entry name" value="AGC-kinase_C"/>
</dbReference>
<evidence type="ECO:0000313" key="15">
    <source>
        <dbReference type="EMBL" id="KRX09262.1"/>
    </source>
</evidence>
<dbReference type="FunFam" id="3.30.200.20:FF:000192">
    <property type="entry name" value="Serine/threonine-protein kinase cot-1"/>
    <property type="match status" value="1"/>
</dbReference>
<evidence type="ECO:0000256" key="6">
    <source>
        <dbReference type="ARBA" id="ARBA00022741"/>
    </source>
</evidence>
<feature type="binding site" evidence="11">
    <location>
        <position position="86"/>
    </location>
    <ligand>
        <name>ATP</name>
        <dbReference type="ChEBI" id="CHEBI:30616"/>
    </ligand>
</feature>
<comment type="caution">
    <text evidence="15">The sequence shown here is derived from an EMBL/GenBank/DDBJ whole genome shotgun (WGS) entry which is preliminary data.</text>
</comment>
<dbReference type="OrthoDB" id="3638488at2759"/>
<dbReference type="SMART" id="SM00133">
    <property type="entry name" value="S_TK_X"/>
    <property type="match status" value="1"/>
</dbReference>
<dbReference type="GO" id="GO:0004674">
    <property type="term" value="F:protein serine/threonine kinase activity"/>
    <property type="evidence" value="ECO:0007669"/>
    <property type="project" value="UniProtKB-KW"/>
</dbReference>
<evidence type="ECO:0000256" key="11">
    <source>
        <dbReference type="PROSITE-ProRule" id="PRU10141"/>
    </source>
</evidence>
<accession>A0A0V0R474</accession>
<protein>
    <recommendedName>
        <fullName evidence="2">non-specific serine/threonine protein kinase</fullName>
        <ecNumber evidence="2">2.7.11.1</ecNumber>
    </recommendedName>
</protein>
<feature type="compositionally biased region" description="Low complexity" evidence="12">
    <location>
        <begin position="628"/>
        <end position="641"/>
    </location>
</feature>
<evidence type="ECO:0000256" key="12">
    <source>
        <dbReference type="SAM" id="MobiDB-lite"/>
    </source>
</evidence>
<keyword evidence="6 11" id="KW-0547">Nucleotide-binding</keyword>
<evidence type="ECO:0000256" key="10">
    <source>
        <dbReference type="ARBA" id="ARBA00048679"/>
    </source>
</evidence>
<dbReference type="PROSITE" id="PS50011">
    <property type="entry name" value="PROTEIN_KINASE_DOM"/>
    <property type="match status" value="1"/>
</dbReference>
<feature type="domain" description="AGC-kinase C-terminal" evidence="14">
    <location>
        <begin position="348"/>
        <end position="416"/>
    </location>
</feature>
<evidence type="ECO:0000259" key="14">
    <source>
        <dbReference type="PROSITE" id="PS51285"/>
    </source>
</evidence>
<dbReference type="PROSITE" id="PS00108">
    <property type="entry name" value="PROTEIN_KINASE_ST"/>
    <property type="match status" value="1"/>
</dbReference>
<organism evidence="15 16">
    <name type="scientific">Pseudocohnilembus persalinus</name>
    <name type="common">Ciliate</name>
    <dbReference type="NCBI Taxonomy" id="266149"/>
    <lineage>
        <taxon>Eukaryota</taxon>
        <taxon>Sar</taxon>
        <taxon>Alveolata</taxon>
        <taxon>Ciliophora</taxon>
        <taxon>Intramacronucleata</taxon>
        <taxon>Oligohymenophorea</taxon>
        <taxon>Scuticociliatia</taxon>
        <taxon>Philasterida</taxon>
        <taxon>Pseudocohnilembidae</taxon>
        <taxon>Pseudocohnilembus</taxon>
    </lineage>
</organism>
<dbReference type="InterPro" id="IPR017892">
    <property type="entry name" value="Pkinase_C"/>
</dbReference>
<feature type="compositionally biased region" description="Low complexity" evidence="12">
    <location>
        <begin position="596"/>
        <end position="619"/>
    </location>
</feature>
<dbReference type="InterPro" id="IPR017441">
    <property type="entry name" value="Protein_kinase_ATP_BS"/>
</dbReference>
<dbReference type="EMBL" id="LDAU01000053">
    <property type="protein sequence ID" value="KRX09262.1"/>
    <property type="molecule type" value="Genomic_DNA"/>
</dbReference>
<dbReference type="SMART" id="SM00220">
    <property type="entry name" value="S_TKc"/>
    <property type="match status" value="1"/>
</dbReference>
<keyword evidence="4" id="KW-0597">Phosphoprotein</keyword>
<name>A0A0V0R474_PSEPJ</name>
<dbReference type="AlphaFoldDB" id="A0A0V0R474"/>
<dbReference type="OMA" id="CIAMEFA"/>
<dbReference type="InterPro" id="IPR000719">
    <property type="entry name" value="Prot_kinase_dom"/>
</dbReference>
<evidence type="ECO:0000256" key="8">
    <source>
        <dbReference type="ARBA" id="ARBA00022840"/>
    </source>
</evidence>
<evidence type="ECO:0000313" key="16">
    <source>
        <dbReference type="Proteomes" id="UP000054937"/>
    </source>
</evidence>
<reference evidence="15 16" key="1">
    <citation type="journal article" date="2015" name="Sci. Rep.">
        <title>Genome of the facultative scuticociliatosis pathogen Pseudocohnilembus persalinus provides insight into its virulence through horizontal gene transfer.</title>
        <authorList>
            <person name="Xiong J."/>
            <person name="Wang G."/>
            <person name="Cheng J."/>
            <person name="Tian M."/>
            <person name="Pan X."/>
            <person name="Warren A."/>
            <person name="Jiang C."/>
            <person name="Yuan D."/>
            <person name="Miao W."/>
        </authorList>
    </citation>
    <scope>NUCLEOTIDE SEQUENCE [LARGE SCALE GENOMIC DNA]</scope>
    <source>
        <strain evidence="15">36N120E</strain>
    </source>
</reference>
<keyword evidence="5" id="KW-0808">Transferase</keyword>
<dbReference type="Pfam" id="PF00069">
    <property type="entry name" value="Pkinase"/>
    <property type="match status" value="1"/>
</dbReference>
<gene>
    <name evidence="15" type="ORF">PPERSA_05931</name>
</gene>
<dbReference type="GO" id="GO:0005524">
    <property type="term" value="F:ATP binding"/>
    <property type="evidence" value="ECO:0007669"/>
    <property type="project" value="UniProtKB-UniRule"/>
</dbReference>